<evidence type="ECO:0000256" key="7">
    <source>
        <dbReference type="ARBA" id="ARBA00023157"/>
    </source>
</evidence>
<organism evidence="10 11">
    <name type="scientific">Thermothielavioides terrestris (strain ATCC 38088 / NRRL 8126)</name>
    <name type="common">Thielavia terrestris</name>
    <dbReference type="NCBI Taxonomy" id="578455"/>
    <lineage>
        <taxon>Eukaryota</taxon>
        <taxon>Fungi</taxon>
        <taxon>Dikarya</taxon>
        <taxon>Ascomycota</taxon>
        <taxon>Pezizomycotina</taxon>
        <taxon>Sordariomycetes</taxon>
        <taxon>Sordariomycetidae</taxon>
        <taxon>Sordariales</taxon>
        <taxon>Chaetomiaceae</taxon>
        <taxon>Thermothielavioides</taxon>
        <taxon>Thermothielavioides terrestris</taxon>
    </lineage>
</organism>
<keyword evidence="6" id="KW-0732">Signal</keyword>
<evidence type="ECO:0000256" key="1">
    <source>
        <dbReference type="ARBA" id="ARBA00004589"/>
    </source>
</evidence>
<dbReference type="GO" id="GO:0005576">
    <property type="term" value="C:extracellular region"/>
    <property type="evidence" value="ECO:0007669"/>
    <property type="project" value="UniProtKB-SubCell"/>
</dbReference>
<evidence type="ECO:0000256" key="2">
    <source>
        <dbReference type="ARBA" id="ARBA00004613"/>
    </source>
</evidence>
<accession>G2RGK0</accession>
<dbReference type="OrthoDB" id="4900528at2759"/>
<evidence type="ECO:0000256" key="4">
    <source>
        <dbReference type="ARBA" id="ARBA00022525"/>
    </source>
</evidence>
<keyword evidence="7" id="KW-1015">Disulfide bond</keyword>
<evidence type="ECO:0000313" key="10">
    <source>
        <dbReference type="EMBL" id="AEO71889.1"/>
    </source>
</evidence>
<dbReference type="AlphaFoldDB" id="G2RGK0"/>
<proteinExistence type="inferred from homology"/>
<dbReference type="RefSeq" id="XP_003658225.1">
    <property type="nucleotide sequence ID" value="XM_003658177.1"/>
</dbReference>
<dbReference type="KEGG" id="ttt:THITE_2171733"/>
<name>G2RGK0_THETT</name>
<keyword evidence="8" id="KW-0449">Lipoprotein</keyword>
<reference evidence="10 11" key="1">
    <citation type="journal article" date="2011" name="Nat. Biotechnol.">
        <title>Comparative genomic analysis of the thermophilic biomass-degrading fungi Myceliophthora thermophila and Thielavia terrestris.</title>
        <authorList>
            <person name="Berka R.M."/>
            <person name="Grigoriev I.V."/>
            <person name="Otillar R."/>
            <person name="Salamov A."/>
            <person name="Grimwood J."/>
            <person name="Reid I."/>
            <person name="Ishmael N."/>
            <person name="John T."/>
            <person name="Darmond C."/>
            <person name="Moisan M.-C."/>
            <person name="Henrissat B."/>
            <person name="Coutinho P.M."/>
            <person name="Lombard V."/>
            <person name="Natvig D.O."/>
            <person name="Lindquist E."/>
            <person name="Schmutz J."/>
            <person name="Lucas S."/>
            <person name="Harris P."/>
            <person name="Powlowski J."/>
            <person name="Bellemare A."/>
            <person name="Taylor D."/>
            <person name="Butler G."/>
            <person name="de Vries R.P."/>
            <person name="Allijn I.E."/>
            <person name="van den Brink J."/>
            <person name="Ushinsky S."/>
            <person name="Storms R."/>
            <person name="Powell A.J."/>
            <person name="Paulsen I.T."/>
            <person name="Elbourne L.D.H."/>
            <person name="Baker S.E."/>
            <person name="Magnuson J."/>
            <person name="LaBoissiere S."/>
            <person name="Clutterbuck A.J."/>
            <person name="Martinez D."/>
            <person name="Wogulis M."/>
            <person name="de Leon A.L."/>
            <person name="Rey M.W."/>
            <person name="Tsang A."/>
        </authorList>
    </citation>
    <scope>NUCLEOTIDE SEQUENCE [LARGE SCALE GENOMIC DNA]</scope>
    <source>
        <strain evidence="11">ATCC 38088 / NRRL 8126</strain>
    </source>
</reference>
<evidence type="ECO:0000256" key="8">
    <source>
        <dbReference type="ARBA" id="ARBA00023288"/>
    </source>
</evidence>
<feature type="domain" description="CFEM" evidence="9">
    <location>
        <begin position="50"/>
        <end position="99"/>
    </location>
</feature>
<evidence type="ECO:0000256" key="5">
    <source>
        <dbReference type="ARBA" id="ARBA00022622"/>
    </source>
</evidence>
<dbReference type="Proteomes" id="UP000008181">
    <property type="component" value="Chromosome 6"/>
</dbReference>
<keyword evidence="5" id="KW-0336">GPI-anchor</keyword>
<keyword evidence="4" id="KW-0964">Secreted</keyword>
<dbReference type="EMBL" id="CP003014">
    <property type="protein sequence ID" value="AEO71889.1"/>
    <property type="molecule type" value="Genomic_DNA"/>
</dbReference>
<protein>
    <recommendedName>
        <fullName evidence="9">CFEM domain-containing protein</fullName>
    </recommendedName>
</protein>
<evidence type="ECO:0000259" key="9">
    <source>
        <dbReference type="Pfam" id="PF05730"/>
    </source>
</evidence>
<evidence type="ECO:0000313" key="11">
    <source>
        <dbReference type="Proteomes" id="UP000008181"/>
    </source>
</evidence>
<dbReference type="Pfam" id="PF05730">
    <property type="entry name" value="CFEM"/>
    <property type="match status" value="1"/>
</dbReference>
<comment type="subcellular location">
    <subcellularLocation>
        <location evidence="1">Membrane</location>
        <topology evidence="1">Lipid-anchor</topology>
        <topology evidence="1">GPI-anchor</topology>
    </subcellularLocation>
    <subcellularLocation>
        <location evidence="2">Secreted</location>
    </subcellularLocation>
</comment>
<feature type="non-terminal residue" evidence="10">
    <location>
        <position position="103"/>
    </location>
</feature>
<dbReference type="HOGENOM" id="CLU_2270287_0_0_1"/>
<dbReference type="GeneID" id="11523335"/>
<keyword evidence="5" id="KW-0325">Glycoprotein</keyword>
<evidence type="ECO:0000256" key="3">
    <source>
        <dbReference type="ARBA" id="ARBA00010031"/>
    </source>
</evidence>
<dbReference type="InterPro" id="IPR008427">
    <property type="entry name" value="Extracellular_membr_CFEM_dom"/>
</dbReference>
<evidence type="ECO:0000256" key="6">
    <source>
        <dbReference type="ARBA" id="ARBA00022729"/>
    </source>
</evidence>
<gene>
    <name evidence="10" type="ORF">THITE_2171733</name>
</gene>
<dbReference type="GO" id="GO:0098552">
    <property type="term" value="C:side of membrane"/>
    <property type="evidence" value="ECO:0007669"/>
    <property type="project" value="UniProtKB-KW"/>
</dbReference>
<keyword evidence="11" id="KW-1185">Reference proteome</keyword>
<sequence length="103" mass="10308">MAPAPDAPTPAQIAPPGALVTQAPSARALEQQLRAYANLQARSTIGLPVQSCAVACINSVVTKSTLCSIGDVACECRTENALIIEDGALACVFQACGPAVAGG</sequence>
<comment type="similarity">
    <text evidence="3">Belongs to the RBT5 family.</text>
</comment>
<keyword evidence="5" id="KW-0472">Membrane</keyword>